<dbReference type="GO" id="GO:0016787">
    <property type="term" value="F:hydrolase activity"/>
    <property type="evidence" value="ECO:0007669"/>
    <property type="project" value="UniProtKB-ARBA"/>
</dbReference>
<evidence type="ECO:0000313" key="2">
    <source>
        <dbReference type="EMBL" id="QDV32224.1"/>
    </source>
</evidence>
<dbReference type="Pfam" id="PF01663">
    <property type="entry name" value="Phosphodiest"/>
    <property type="match status" value="1"/>
</dbReference>
<proteinExistence type="predicted"/>
<dbReference type="Proteomes" id="UP000317835">
    <property type="component" value="Chromosome"/>
</dbReference>
<organism evidence="2 3">
    <name type="scientific">Tautonia plasticadhaerens</name>
    <dbReference type="NCBI Taxonomy" id="2527974"/>
    <lineage>
        <taxon>Bacteria</taxon>
        <taxon>Pseudomonadati</taxon>
        <taxon>Planctomycetota</taxon>
        <taxon>Planctomycetia</taxon>
        <taxon>Isosphaerales</taxon>
        <taxon>Isosphaeraceae</taxon>
        <taxon>Tautonia</taxon>
    </lineage>
</organism>
<evidence type="ECO:0000256" key="1">
    <source>
        <dbReference type="SAM" id="MobiDB-lite"/>
    </source>
</evidence>
<dbReference type="EMBL" id="CP036426">
    <property type="protein sequence ID" value="QDV32224.1"/>
    <property type="molecule type" value="Genomic_DNA"/>
</dbReference>
<name>A0A518GUH6_9BACT</name>
<reference evidence="2 3" key="1">
    <citation type="submission" date="2019-02" db="EMBL/GenBank/DDBJ databases">
        <title>Deep-cultivation of Planctomycetes and their phenomic and genomic characterization uncovers novel biology.</title>
        <authorList>
            <person name="Wiegand S."/>
            <person name="Jogler M."/>
            <person name="Boedeker C."/>
            <person name="Pinto D."/>
            <person name="Vollmers J."/>
            <person name="Rivas-Marin E."/>
            <person name="Kohn T."/>
            <person name="Peeters S.H."/>
            <person name="Heuer A."/>
            <person name="Rast P."/>
            <person name="Oberbeckmann S."/>
            <person name="Bunk B."/>
            <person name="Jeske O."/>
            <person name="Meyerdierks A."/>
            <person name="Storesund J.E."/>
            <person name="Kallscheuer N."/>
            <person name="Luecker S."/>
            <person name="Lage O.M."/>
            <person name="Pohl T."/>
            <person name="Merkel B.J."/>
            <person name="Hornburger P."/>
            <person name="Mueller R.-W."/>
            <person name="Bruemmer F."/>
            <person name="Labrenz M."/>
            <person name="Spormann A.M."/>
            <person name="Op den Camp H."/>
            <person name="Overmann J."/>
            <person name="Amann R."/>
            <person name="Jetten M.S.M."/>
            <person name="Mascher T."/>
            <person name="Medema M.H."/>
            <person name="Devos D.P."/>
            <person name="Kaster A.-K."/>
            <person name="Ovreas L."/>
            <person name="Rohde M."/>
            <person name="Galperin M.Y."/>
            <person name="Jogler C."/>
        </authorList>
    </citation>
    <scope>NUCLEOTIDE SEQUENCE [LARGE SCALE GENOMIC DNA]</scope>
    <source>
        <strain evidence="2 3">ElP</strain>
    </source>
</reference>
<feature type="region of interest" description="Disordered" evidence="1">
    <location>
        <begin position="521"/>
        <end position="580"/>
    </location>
</feature>
<keyword evidence="3" id="KW-1185">Reference proteome</keyword>
<dbReference type="PANTHER" id="PTHR10151">
    <property type="entry name" value="ECTONUCLEOTIDE PYROPHOSPHATASE/PHOSPHODIESTERASE"/>
    <property type="match status" value="1"/>
</dbReference>
<dbReference type="SUPFAM" id="SSF53649">
    <property type="entry name" value="Alkaline phosphatase-like"/>
    <property type="match status" value="1"/>
</dbReference>
<dbReference type="PANTHER" id="PTHR10151:SF120">
    <property type="entry name" value="BIS(5'-ADENOSYL)-TRIPHOSPHATASE"/>
    <property type="match status" value="1"/>
</dbReference>
<dbReference type="Gene3D" id="3.40.720.10">
    <property type="entry name" value="Alkaline Phosphatase, subunit A"/>
    <property type="match status" value="2"/>
</dbReference>
<dbReference type="InterPro" id="IPR002591">
    <property type="entry name" value="Phosphodiest/P_Trfase"/>
</dbReference>
<evidence type="ECO:0000313" key="3">
    <source>
        <dbReference type="Proteomes" id="UP000317835"/>
    </source>
</evidence>
<protein>
    <submittedName>
        <fullName evidence="2">Type I phosphodiesterase / nucleotide pyrophosphatase</fullName>
    </submittedName>
</protein>
<dbReference type="InterPro" id="IPR017850">
    <property type="entry name" value="Alkaline_phosphatase_core_sf"/>
</dbReference>
<gene>
    <name evidence="2" type="ORF">ElP_00470</name>
</gene>
<dbReference type="AlphaFoldDB" id="A0A518GUH6"/>
<sequence length="580" mass="64048">MIEAGRIGRGAREAMATATKVFVLGLDGATWDILGPLAEAGELPNLSRVRARGASGTLRSIFPPLSPVAWTGVMTGKNPGKHGIFEFLEFGHDPLGGRVNTSRSIDSALLWEVAARYGRKTTAGAVPMSYPPRKTPGLNFLGDFLAPPNARDFTSDPELFAELERHLGEPYRPWDVSVHDGGREPEALAGLTSFLDHHLRAVRFLMDARPWDLFVYDLMATDRIQHELWHAWEPSHRVARGRDLSKVRDGFVAFWKRLDEGIGEIEAALPADATLVLMSDHGFGPVEHFVNFNVWLLDRGYITLIDTPYVRQKHWFFRRGVTLEWIYRIMARLGQAKHRVSRFGGSQDNRLDQMAESLFLSRRHIDWSKTRAYAQGNFGQIFVNKQGRQPNGCVRPEDVRPLLDDLKAELAGLTHPETGGPLVDRVYEAEELYQGPNAHLAPDLTVVLGDWRYRTIGLHDFTTHKVISPAFGPTGDHRMEGVFLASGPTIRPGSSLGPDATLLDIAPTVLRLLGVPAPDDLDGRPLLEVLDPSSLPDLDEPIAPPDPGDADGPPGGGSDDAPDPEDDEAVKQRLAELGYL</sequence>
<accession>A0A518GUH6</accession>
<dbReference type="KEGG" id="tpla:ElP_00470"/>